<evidence type="ECO:0000256" key="8">
    <source>
        <dbReference type="SAM" id="MobiDB-lite"/>
    </source>
</evidence>
<dbReference type="EC" id="4.2.1.1" evidence="3"/>
<dbReference type="RefSeq" id="WP_190439464.1">
    <property type="nucleotide sequence ID" value="NZ_JAMPKM010000003.1"/>
</dbReference>
<dbReference type="Proteomes" id="UP001464891">
    <property type="component" value="Unassembled WGS sequence"/>
</dbReference>
<comment type="catalytic activity">
    <reaction evidence="7">
        <text>hydrogencarbonate + H(+) = CO2 + H2O</text>
        <dbReference type="Rhea" id="RHEA:10748"/>
        <dbReference type="ChEBI" id="CHEBI:15377"/>
        <dbReference type="ChEBI" id="CHEBI:15378"/>
        <dbReference type="ChEBI" id="CHEBI:16526"/>
        <dbReference type="ChEBI" id="CHEBI:17544"/>
        <dbReference type="EC" id="4.2.1.1"/>
    </reaction>
</comment>
<feature type="region of interest" description="Disordered" evidence="8">
    <location>
        <begin position="37"/>
        <end position="57"/>
    </location>
</feature>
<evidence type="ECO:0000256" key="4">
    <source>
        <dbReference type="ARBA" id="ARBA00022723"/>
    </source>
</evidence>
<comment type="caution">
    <text evidence="9">The sequence shown here is derived from an EMBL/GenBank/DDBJ whole genome shotgun (WGS) entry which is preliminary data.</text>
</comment>
<dbReference type="Pfam" id="PF00484">
    <property type="entry name" value="Pro_CA"/>
    <property type="match status" value="1"/>
</dbReference>
<feature type="compositionally biased region" description="Low complexity" evidence="8">
    <location>
        <begin position="37"/>
        <end position="52"/>
    </location>
</feature>
<evidence type="ECO:0000256" key="6">
    <source>
        <dbReference type="ARBA" id="ARBA00023239"/>
    </source>
</evidence>
<dbReference type="PANTHER" id="PTHR11002:SF76">
    <property type="entry name" value="CARBONIC ANHYDRASE"/>
    <property type="match status" value="1"/>
</dbReference>
<evidence type="ECO:0000313" key="10">
    <source>
        <dbReference type="Proteomes" id="UP001464891"/>
    </source>
</evidence>
<comment type="cofactor">
    <cofactor evidence="1">
        <name>Zn(2+)</name>
        <dbReference type="ChEBI" id="CHEBI:29105"/>
    </cofactor>
</comment>
<name>A0ABV0J5G2_9CYAN</name>
<keyword evidence="5" id="KW-0862">Zinc</keyword>
<dbReference type="Gene3D" id="3.40.1050.10">
    <property type="entry name" value="Carbonic anhydrase"/>
    <property type="match status" value="1"/>
</dbReference>
<dbReference type="InterPro" id="IPR006311">
    <property type="entry name" value="TAT_signal"/>
</dbReference>
<proteinExistence type="inferred from homology"/>
<dbReference type="PANTHER" id="PTHR11002">
    <property type="entry name" value="CARBONIC ANHYDRASE"/>
    <property type="match status" value="1"/>
</dbReference>
<dbReference type="InterPro" id="IPR036874">
    <property type="entry name" value="Carbonic_anhydrase_sf"/>
</dbReference>
<evidence type="ECO:0000256" key="3">
    <source>
        <dbReference type="ARBA" id="ARBA00012925"/>
    </source>
</evidence>
<dbReference type="EMBL" id="JAMPKM010000003">
    <property type="protein sequence ID" value="MEP0817018.1"/>
    <property type="molecule type" value="Genomic_DNA"/>
</dbReference>
<evidence type="ECO:0000256" key="2">
    <source>
        <dbReference type="ARBA" id="ARBA00006217"/>
    </source>
</evidence>
<keyword evidence="10" id="KW-1185">Reference proteome</keyword>
<keyword evidence="4" id="KW-0479">Metal-binding</keyword>
<keyword evidence="6" id="KW-0456">Lyase</keyword>
<dbReference type="InterPro" id="IPR001765">
    <property type="entry name" value="Carbonic_anhydrase"/>
</dbReference>
<comment type="similarity">
    <text evidence="2">Belongs to the beta-class carbonic anhydrase family.</text>
</comment>
<accession>A0ABV0J5G2</accession>
<evidence type="ECO:0000256" key="1">
    <source>
        <dbReference type="ARBA" id="ARBA00001947"/>
    </source>
</evidence>
<dbReference type="CDD" id="cd03378">
    <property type="entry name" value="beta_CA_cladeC"/>
    <property type="match status" value="1"/>
</dbReference>
<dbReference type="PROSITE" id="PS51318">
    <property type="entry name" value="TAT"/>
    <property type="match status" value="1"/>
</dbReference>
<evidence type="ECO:0000256" key="5">
    <source>
        <dbReference type="ARBA" id="ARBA00022833"/>
    </source>
</evidence>
<dbReference type="SUPFAM" id="SSF53056">
    <property type="entry name" value="beta-carbonic anhydrase, cab"/>
    <property type="match status" value="1"/>
</dbReference>
<sequence>MAQQQSQFSRRNMLKFGAGALGSGAIAVGLGAKSQAKEPAVAKPAAQPAAAKPKVDKKDLTPDQALKLLMDGNKRFVTRKLEKPRQDWARIQEVAKGQNPFAAVLSCADSRIPSEIVFDQGFGDLFVCRVAGNVATPEEIGSLEFGAAVLGTKVIMVIGHERCGAVEATMKGAQVPGQIGSLIDAIKPALSRSNKFTGDPLAKSVKANVSLQVSKLKASTVLADLIASGQLKVVGAYYDLDAGTITLV</sequence>
<protein>
    <recommendedName>
        <fullName evidence="3">carbonic anhydrase</fullName>
        <ecNumber evidence="3">4.2.1.1</ecNumber>
    </recommendedName>
</protein>
<organism evidence="9 10">
    <name type="scientific">Trichocoleus desertorum GB2-A4</name>
    <dbReference type="NCBI Taxonomy" id="2933944"/>
    <lineage>
        <taxon>Bacteria</taxon>
        <taxon>Bacillati</taxon>
        <taxon>Cyanobacteriota</taxon>
        <taxon>Cyanophyceae</taxon>
        <taxon>Leptolyngbyales</taxon>
        <taxon>Trichocoleusaceae</taxon>
        <taxon>Trichocoleus</taxon>
    </lineage>
</organism>
<reference evidence="9 10" key="1">
    <citation type="submission" date="2022-04" db="EMBL/GenBank/DDBJ databases">
        <title>Positive selection, recombination, and allopatry shape intraspecific diversity of widespread and dominant cyanobacteria.</title>
        <authorList>
            <person name="Wei J."/>
            <person name="Shu W."/>
            <person name="Hu C."/>
        </authorList>
    </citation>
    <scope>NUCLEOTIDE SEQUENCE [LARGE SCALE GENOMIC DNA]</scope>
    <source>
        <strain evidence="9 10">GB2-A4</strain>
    </source>
</reference>
<gene>
    <name evidence="9" type="ORF">NC998_07905</name>
</gene>
<dbReference type="SMART" id="SM00947">
    <property type="entry name" value="Pro_CA"/>
    <property type="match status" value="1"/>
</dbReference>
<evidence type="ECO:0000313" key="9">
    <source>
        <dbReference type="EMBL" id="MEP0817018.1"/>
    </source>
</evidence>
<evidence type="ECO:0000256" key="7">
    <source>
        <dbReference type="ARBA" id="ARBA00048348"/>
    </source>
</evidence>